<feature type="domain" description="Acetyl-coenzyme A synthetase N-terminal" evidence="4">
    <location>
        <begin position="31"/>
        <end position="89"/>
    </location>
</feature>
<keyword evidence="6" id="KW-1185">Reference proteome</keyword>
<dbReference type="RefSeq" id="XP_960685.2">
    <property type="nucleotide sequence ID" value="XM_955592.2"/>
</dbReference>
<dbReference type="InterPro" id="IPR032387">
    <property type="entry name" value="ACAS_N"/>
</dbReference>
<sequence length="716" mass="78718">MKTSRILPNQSTDRLGHITIDTMTHPQDEAQHLSLTDPEGFWGHQAEQLHWHRKPSAVLKRTTKDLKLGTSHSHWEWFPDGEISTCYNCLDRHVLAGHGDQPAILYDSSVTNTKQRLTYKQLLAEVETFAGVLREEGVKKGDVVLVYMPMVPATLIGILAINRLGAIHAVVFGGFASTALAQRIEASRPVAILTASCGIEGNKGPVSYRAYIEEAISISSFKPPKTIIWQREQLVWRPIKKTEGERDWQKLVKSARFRNIKVECVPVRSADPIYIIYTSGTTGRPKGVVRDSGGHAVGLHMSISYLFGIHGPGDVMGCFSDIGWVVSHSYTLYGPLLTGAATVLYEGKPVGTPDASAFWRLAEEYKINTLFTAPTALRAIRKEDPDNVFITEIGRRGGLKSLKALFLAGERSEPAIINMYQDLLRRYGAAGSQVVDNWWSSESGSPISGVALVPHAGKNRKTNMKDHPPLPIKPGSAGKAMPGFDVRVVDDEGNEVPRGNMGNIVLGLPLAPTAFRTLWGDEERFYKSYMIRFNGKWVDTGDAGYVDQTGYIHIMARTDDIINVAAHRLSTGTLEQAVTSHPLVTEACVVSVPDALKGQLPFAFVSTSDGGADVKSDEQLFQDIQKLVRAQVGAIASLGGMIRGKGMIPKTRSGKTLRRVLRELLENAVHDEFEKPINIPSTVEDPSVVDVAREKIREYWHAKSGLHAAIEARAKL</sequence>
<dbReference type="EMBL" id="CM002240">
    <property type="protein sequence ID" value="EAA31449.2"/>
    <property type="molecule type" value="Genomic_DNA"/>
</dbReference>
<organism evidence="5 6">
    <name type="scientific">Neurospora crassa (strain ATCC 24698 / 74-OR23-1A / CBS 708.71 / DSM 1257 / FGSC 987)</name>
    <dbReference type="NCBI Taxonomy" id="367110"/>
    <lineage>
        <taxon>Eukaryota</taxon>
        <taxon>Fungi</taxon>
        <taxon>Dikarya</taxon>
        <taxon>Ascomycota</taxon>
        <taxon>Pezizomycotina</taxon>
        <taxon>Sordariomycetes</taxon>
        <taxon>Sordariomycetidae</taxon>
        <taxon>Sordariales</taxon>
        <taxon>Sordariaceae</taxon>
        <taxon>Neurospora</taxon>
    </lineage>
</organism>
<dbReference type="HOGENOM" id="CLU_000022_3_5_1"/>
<proteinExistence type="inferred from homology"/>
<dbReference type="InterPro" id="IPR045851">
    <property type="entry name" value="AMP-bd_C_sf"/>
</dbReference>
<dbReference type="InParanoid" id="Q7S7A6"/>
<evidence type="ECO:0000259" key="4">
    <source>
        <dbReference type="Pfam" id="PF16177"/>
    </source>
</evidence>
<dbReference type="VEuPathDB" id="FungiDB:NCU01417"/>
<dbReference type="STRING" id="367110.Q7S7A6"/>
<evidence type="ECO:0000313" key="6">
    <source>
        <dbReference type="Proteomes" id="UP000001805"/>
    </source>
</evidence>
<evidence type="ECO:0000256" key="1">
    <source>
        <dbReference type="ARBA" id="ARBA00006432"/>
    </source>
</evidence>
<dbReference type="PANTHER" id="PTHR43347:SF3">
    <property type="entry name" value="ACYL-COA SYNTHETASE SHORT-CHAIN FAMILY MEMBER 3, MITOCHONDRIAL"/>
    <property type="match status" value="1"/>
</dbReference>
<evidence type="ECO:0000259" key="2">
    <source>
        <dbReference type="Pfam" id="PF00501"/>
    </source>
</evidence>
<dbReference type="GO" id="GO:0050218">
    <property type="term" value="F:propionate-CoA ligase activity"/>
    <property type="evidence" value="ECO:0000318"/>
    <property type="project" value="GO_Central"/>
</dbReference>
<dbReference type="InterPro" id="IPR042099">
    <property type="entry name" value="ANL_N_sf"/>
</dbReference>
<reference evidence="5 6" key="1">
    <citation type="journal article" date="2003" name="Nature">
        <title>The genome sequence of the filamentous fungus Neurospora crassa.</title>
        <authorList>
            <person name="Galagan J.E."/>
            <person name="Calvo S.E."/>
            <person name="Borkovich K.A."/>
            <person name="Selker E.U."/>
            <person name="Read N.D."/>
            <person name="Jaffe D."/>
            <person name="FitzHugh W."/>
            <person name="Ma L.J."/>
            <person name="Smirnov S."/>
            <person name="Purcell S."/>
            <person name="Rehman B."/>
            <person name="Elkins T."/>
            <person name="Engels R."/>
            <person name="Wang S."/>
            <person name="Nielsen C.B."/>
            <person name="Butler J."/>
            <person name="Endrizzi M."/>
            <person name="Qui D."/>
            <person name="Ianakiev P."/>
            <person name="Bell-Pedersen D."/>
            <person name="Nelson M.A."/>
            <person name="Werner-Washburne M."/>
            <person name="Selitrennikoff C.P."/>
            <person name="Kinsey J.A."/>
            <person name="Braun E.L."/>
            <person name="Zelter A."/>
            <person name="Schulte U."/>
            <person name="Kothe G.O."/>
            <person name="Jedd G."/>
            <person name="Mewes W."/>
            <person name="Staben C."/>
            <person name="Marcotte E."/>
            <person name="Greenberg D."/>
            <person name="Roy A."/>
            <person name="Foley K."/>
            <person name="Naylor J."/>
            <person name="Stange-Thomann N."/>
            <person name="Barrett R."/>
            <person name="Gnerre S."/>
            <person name="Kamal M."/>
            <person name="Kamvysselis M."/>
            <person name="Mauceli E."/>
            <person name="Bielke C."/>
            <person name="Rudd S."/>
            <person name="Frishman D."/>
            <person name="Krystofova S."/>
            <person name="Rasmussen C."/>
            <person name="Metzenberg R.L."/>
            <person name="Perkins D.D."/>
            <person name="Kroken S."/>
            <person name="Cogoni C."/>
            <person name="Macino G."/>
            <person name="Catcheside D."/>
            <person name="Li W."/>
            <person name="Pratt R.J."/>
            <person name="Osmani S.A."/>
            <person name="DeSouza C.P."/>
            <person name="Glass L."/>
            <person name="Orbach M.J."/>
            <person name="Berglund J.A."/>
            <person name="Voelker R."/>
            <person name="Yarden O."/>
            <person name="Plamann M."/>
            <person name="Seiler S."/>
            <person name="Dunlap J."/>
            <person name="Radford A."/>
            <person name="Aramayo R."/>
            <person name="Natvig D.O."/>
            <person name="Alex L.A."/>
            <person name="Mannhaupt G."/>
            <person name="Ebbole D.J."/>
            <person name="Freitag M."/>
            <person name="Paulsen I."/>
            <person name="Sachs M.S."/>
            <person name="Lander E.S."/>
            <person name="Nusbaum C."/>
            <person name="Birren B."/>
        </authorList>
    </citation>
    <scope>NUCLEOTIDE SEQUENCE [LARGE SCALE GENOMIC DNA]</scope>
    <source>
        <strain evidence="6">ATCC 24698 / 74-OR23-1A / CBS 708.71 / DSM 1257 / FGSC 987</strain>
    </source>
</reference>
<feature type="domain" description="AMP-dependent synthetase/ligase" evidence="2">
    <location>
        <begin position="95"/>
        <end position="507"/>
    </location>
</feature>
<accession>Q7S7A6</accession>
<comment type="similarity">
    <text evidence="1">Belongs to the ATP-dependent AMP-binding enzyme family.</text>
</comment>
<dbReference type="InterPro" id="IPR000873">
    <property type="entry name" value="AMP-dep_synth/lig_dom"/>
</dbReference>
<dbReference type="Pfam" id="PF13193">
    <property type="entry name" value="AMP-binding_C"/>
    <property type="match status" value="1"/>
</dbReference>
<dbReference type="InterPro" id="IPR020845">
    <property type="entry name" value="AMP-binding_CS"/>
</dbReference>
<dbReference type="InterPro" id="IPR025110">
    <property type="entry name" value="AMP-bd_C"/>
</dbReference>
<dbReference type="GeneID" id="3876832"/>
<dbReference type="Pfam" id="PF16177">
    <property type="entry name" value="ACAS_N"/>
    <property type="match status" value="1"/>
</dbReference>
<feature type="domain" description="AMP-binding enzyme C-terminal" evidence="3">
    <location>
        <begin position="574"/>
        <end position="655"/>
    </location>
</feature>
<name>Q7S7A6_NEUCR</name>
<dbReference type="KEGG" id="ncr:NCU01417"/>
<dbReference type="OrthoDB" id="1706066at2759"/>
<evidence type="ECO:0000313" key="5">
    <source>
        <dbReference type="EMBL" id="EAA31449.2"/>
    </source>
</evidence>
<protein>
    <submittedName>
        <fullName evidence="5">Propionate-CoA ligase</fullName>
    </submittedName>
</protein>
<dbReference type="Proteomes" id="UP000001805">
    <property type="component" value="Chromosome 2, Linkage Group V"/>
</dbReference>
<dbReference type="PROSITE" id="PS00455">
    <property type="entry name" value="AMP_BINDING"/>
    <property type="match status" value="1"/>
</dbReference>
<keyword evidence="5" id="KW-0436">Ligase</keyword>
<dbReference type="SMR" id="Q7S7A6"/>
<gene>
    <name evidence="5" type="ORF">NCU01417</name>
</gene>
<evidence type="ECO:0000259" key="3">
    <source>
        <dbReference type="Pfam" id="PF13193"/>
    </source>
</evidence>
<dbReference type="Pfam" id="PF00501">
    <property type="entry name" value="AMP-binding"/>
    <property type="match status" value="1"/>
</dbReference>
<dbReference type="SUPFAM" id="SSF56801">
    <property type="entry name" value="Acetyl-CoA synthetase-like"/>
    <property type="match status" value="1"/>
</dbReference>
<dbReference type="PANTHER" id="PTHR43347">
    <property type="entry name" value="ACYL-COA SYNTHETASE"/>
    <property type="match status" value="1"/>
</dbReference>
<dbReference type="AlphaFoldDB" id="Q7S7A6"/>
<dbReference type="Gene3D" id="3.30.300.30">
    <property type="match status" value="1"/>
</dbReference>
<dbReference type="Gene3D" id="3.40.50.12780">
    <property type="entry name" value="N-terminal domain of ligase-like"/>
    <property type="match status" value="1"/>
</dbReference>